<name>A0A1G8U1Q0_9HYPH</name>
<evidence type="ECO:0000256" key="6">
    <source>
        <dbReference type="ARBA" id="ARBA00022723"/>
    </source>
</evidence>
<comment type="subcellular location">
    <subcellularLocation>
        <location evidence="1 14">Periplasm</location>
    </subcellularLocation>
</comment>
<proteinExistence type="inferred from homology"/>
<evidence type="ECO:0000313" key="20">
    <source>
        <dbReference type="EMBL" id="SDJ47667.1"/>
    </source>
</evidence>
<comment type="subunit">
    <text evidence="2 14">Heterodimer of SoxA and SoxX.</text>
</comment>
<protein>
    <recommendedName>
        <fullName evidence="14">SoxAX cytochrome complex subunit A</fullName>
        <ecNumber evidence="14">2.8.5.2</ecNumber>
    </recommendedName>
    <alternativeName>
        <fullName evidence="14">Protein SoxA</fullName>
    </alternativeName>
    <alternativeName>
        <fullName evidence="14">Sulfur oxidizing protein A</fullName>
    </alternativeName>
    <alternativeName>
        <fullName evidence="14">Thiosulfate-oxidizing multienzyme system protein SoxA</fullName>
    </alternativeName>
</protein>
<feature type="binding site" description="covalent" evidence="16">
    <location>
        <position position="178"/>
    </location>
    <ligand>
        <name>heme c</name>
        <dbReference type="ChEBI" id="CHEBI:61717"/>
        <label>2</label>
    </ligand>
</feature>
<keyword evidence="4 14" id="KW-0349">Heme</keyword>
<feature type="domain" description="Cytochrome c" evidence="19">
    <location>
        <begin position="58"/>
        <end position="145"/>
    </location>
</feature>
<dbReference type="GO" id="GO:0016669">
    <property type="term" value="F:oxidoreductase activity, acting on a sulfur group of donors, cytochrome as acceptor"/>
    <property type="evidence" value="ECO:0007669"/>
    <property type="project" value="InterPro"/>
</dbReference>
<evidence type="ECO:0000259" key="19">
    <source>
        <dbReference type="Pfam" id="PF21342"/>
    </source>
</evidence>
<evidence type="ECO:0000256" key="7">
    <source>
        <dbReference type="ARBA" id="ARBA00022729"/>
    </source>
</evidence>
<comment type="similarity">
    <text evidence="11 14">Belongs to the SoxA family.</text>
</comment>
<dbReference type="PIRSF" id="PIRSF038455">
    <property type="entry name" value="SoxA"/>
    <property type="match status" value="1"/>
</dbReference>
<keyword evidence="6 14" id="KW-0479">Metal-binding</keyword>
<evidence type="ECO:0000256" key="15">
    <source>
        <dbReference type="PIRSR" id="PIRSR038455-1"/>
    </source>
</evidence>
<dbReference type="InterPro" id="IPR009056">
    <property type="entry name" value="Cyt_c-like_dom"/>
</dbReference>
<comment type="cofactor">
    <cofactor evidence="14 16">
        <name>heme</name>
        <dbReference type="ChEBI" id="CHEBI:30413"/>
    </cofactor>
    <text evidence="14 16">Binds 2 heme groups per subunit.</text>
</comment>
<reference evidence="21" key="1">
    <citation type="submission" date="2016-10" db="EMBL/GenBank/DDBJ databases">
        <authorList>
            <person name="Varghese N."/>
            <person name="Submissions S."/>
        </authorList>
    </citation>
    <scope>NUCLEOTIDE SEQUENCE [LARGE SCALE GENOMIC DNA]</scope>
    <source>
        <strain evidence="21">CGMCC 1.11022</strain>
    </source>
</reference>
<dbReference type="GO" id="GO:0016740">
    <property type="term" value="F:transferase activity"/>
    <property type="evidence" value="ECO:0007669"/>
    <property type="project" value="UniProtKB-KW"/>
</dbReference>
<dbReference type="GO" id="GO:0019417">
    <property type="term" value="P:sulfur oxidation"/>
    <property type="evidence" value="ECO:0007669"/>
    <property type="project" value="InterPro"/>
</dbReference>
<dbReference type="GO" id="GO:0020037">
    <property type="term" value="F:heme binding"/>
    <property type="evidence" value="ECO:0007669"/>
    <property type="project" value="InterPro"/>
</dbReference>
<dbReference type="EC" id="2.8.5.2" evidence="14"/>
<evidence type="ECO:0000256" key="1">
    <source>
        <dbReference type="ARBA" id="ARBA00004418"/>
    </source>
</evidence>
<dbReference type="InterPro" id="IPR025710">
    <property type="entry name" value="SoxA"/>
</dbReference>
<dbReference type="AlphaFoldDB" id="A0A1G8U1Q0"/>
<feature type="binding site" description="covalent" evidence="16">
    <location>
        <position position="77"/>
    </location>
    <ligand>
        <name>heme c</name>
        <dbReference type="ChEBI" id="CHEBI:61717"/>
        <label>1</label>
    </ligand>
</feature>
<dbReference type="Gene3D" id="1.10.760.10">
    <property type="entry name" value="Cytochrome c-like domain"/>
    <property type="match status" value="2"/>
</dbReference>
<feature type="signal peptide" evidence="18">
    <location>
        <begin position="1"/>
        <end position="21"/>
    </location>
</feature>
<feature type="domain" description="Cytochrome c" evidence="19">
    <location>
        <begin position="160"/>
        <end position="250"/>
    </location>
</feature>
<feature type="binding site" description="axial binding residue" evidence="17">
    <location>
        <position position="220"/>
    </location>
    <ligand>
        <name>heme c</name>
        <dbReference type="ChEBI" id="CHEBI:61717"/>
        <label>2</label>
    </ligand>
    <ligandPart>
        <name>Fe</name>
        <dbReference type="ChEBI" id="CHEBI:18248"/>
    </ligandPart>
</feature>
<dbReference type="NCBIfam" id="TIGR04484">
    <property type="entry name" value="thiosulf_SoxA"/>
    <property type="match status" value="1"/>
</dbReference>
<feature type="binding site" description="axial binding residue" evidence="17">
    <location>
        <position position="78"/>
    </location>
    <ligand>
        <name>heme c</name>
        <dbReference type="ChEBI" id="CHEBI:61717"/>
        <label>1</label>
    </ligand>
    <ligandPart>
        <name>Fe</name>
        <dbReference type="ChEBI" id="CHEBI:18248"/>
    </ligandPart>
</feature>
<evidence type="ECO:0000313" key="21">
    <source>
        <dbReference type="Proteomes" id="UP000198894"/>
    </source>
</evidence>
<dbReference type="GO" id="GO:0009055">
    <property type="term" value="F:electron transfer activity"/>
    <property type="evidence" value="ECO:0007669"/>
    <property type="project" value="InterPro"/>
</dbReference>
<keyword evidence="8 14" id="KW-0574">Periplasm</keyword>
<evidence type="ECO:0000256" key="11">
    <source>
        <dbReference type="ARBA" id="ARBA00025746"/>
    </source>
</evidence>
<keyword evidence="10 14" id="KW-0408">Iron</keyword>
<sequence length="259" mass="28272">MHALWRLAAVAVAAICGIVSAAGIEDGEKRSGFDFMTPQTQALQADDMSNPGMLWVLQGEQLWQQAQGRADVACSGCHDDARQTMRGVAARYPAFDAATGRPIDLAGRINSCRAERQQAEPLAPESDALLALTAYVTHQSRGMPITPATDARLAPFRDNGRRLFQSRIGQLELSCASCHDDNWGKRLGGSVIPQAHPTGYPLYRLEWQTVGSLQRRLRNCMIGVRAEPFAFGAAELVDLKLHLTERARGLLIETPAVRP</sequence>
<feature type="binding site" description="axial binding residue" evidence="17">
    <location>
        <position position="112"/>
    </location>
    <ligand>
        <name>heme c</name>
        <dbReference type="ChEBI" id="CHEBI:61717"/>
        <label>1</label>
    </ligand>
    <ligandPart>
        <name>Fe</name>
        <dbReference type="ChEBI" id="CHEBI:18248"/>
    </ligandPart>
</feature>
<evidence type="ECO:0000256" key="9">
    <source>
        <dbReference type="ARBA" id="ARBA00022982"/>
    </source>
</evidence>
<keyword evidence="5 14" id="KW-0808">Transferase</keyword>
<keyword evidence="9 14" id="KW-0249">Electron transport</keyword>
<feature type="binding site" description="axial binding residue" evidence="17">
    <location>
        <position position="179"/>
    </location>
    <ligand>
        <name>heme c</name>
        <dbReference type="ChEBI" id="CHEBI:61717"/>
        <label>2</label>
    </ligand>
    <ligandPart>
        <name>Fe</name>
        <dbReference type="ChEBI" id="CHEBI:18248"/>
    </ligandPart>
</feature>
<evidence type="ECO:0000256" key="5">
    <source>
        <dbReference type="ARBA" id="ARBA00022679"/>
    </source>
</evidence>
<keyword evidence="7 18" id="KW-0732">Signal</keyword>
<dbReference type="SUPFAM" id="SSF46626">
    <property type="entry name" value="Cytochrome c"/>
    <property type="match status" value="2"/>
</dbReference>
<dbReference type="Pfam" id="PF21342">
    <property type="entry name" value="SoxA-TsdA_cyt-c"/>
    <property type="match status" value="2"/>
</dbReference>
<evidence type="ECO:0000256" key="16">
    <source>
        <dbReference type="PIRSR" id="PIRSR038455-2"/>
    </source>
</evidence>
<evidence type="ECO:0000256" key="2">
    <source>
        <dbReference type="ARBA" id="ARBA00011530"/>
    </source>
</evidence>
<feature type="chain" id="PRO_5011667010" description="SoxAX cytochrome complex subunit A" evidence="18">
    <location>
        <begin position="22"/>
        <end position="259"/>
    </location>
</feature>
<keyword evidence="21" id="KW-1185">Reference proteome</keyword>
<dbReference type="InterPro" id="IPR036909">
    <property type="entry name" value="Cyt_c-like_dom_sf"/>
</dbReference>
<dbReference type="Proteomes" id="UP000198894">
    <property type="component" value="Unassembled WGS sequence"/>
</dbReference>
<organism evidence="20 21">
    <name type="scientific">Mesorhizobium muleiense</name>
    <dbReference type="NCBI Taxonomy" id="1004279"/>
    <lineage>
        <taxon>Bacteria</taxon>
        <taxon>Pseudomonadati</taxon>
        <taxon>Pseudomonadota</taxon>
        <taxon>Alphaproteobacteria</taxon>
        <taxon>Hyphomicrobiales</taxon>
        <taxon>Phyllobacteriaceae</taxon>
        <taxon>Mesorhizobium</taxon>
    </lineage>
</organism>
<dbReference type="RefSeq" id="WP_091593923.1">
    <property type="nucleotide sequence ID" value="NZ_FNEE01000006.1"/>
</dbReference>
<evidence type="ECO:0000256" key="18">
    <source>
        <dbReference type="SAM" id="SignalP"/>
    </source>
</evidence>
<evidence type="ECO:0000256" key="3">
    <source>
        <dbReference type="ARBA" id="ARBA00022448"/>
    </source>
</evidence>
<feature type="binding site" evidence="16">
    <location>
        <position position="216"/>
    </location>
    <ligand>
        <name>substrate</name>
    </ligand>
</feature>
<accession>A0A1G8U1Q0</accession>
<comment type="function">
    <text evidence="14">C-type diheme cytochrome, which is part of the SoxAX cytochrome complex involved in sulfur oxidation. The SoxAX complex catalyzes the formation of a heterodisulfide bond between the conserved cysteine residue on a sulfur carrier SoxYZ complex subunit SoxY and thiosulfate or other inorganic sulfur substrates. This leads to the liberation of two electrons, which may be transferred from the SoxAX complex to another cytochrome c that then channels them into the respiratory electron transport chain. Some electrons may be used for reductive CO(2) fixation.</text>
</comment>
<comment type="catalytic activity">
    <reaction evidence="13 14">
        <text>S-sulfanyl-L-cysteinyl-[SoxY protein] + thiosulfate + 2 Fe(III)-[cytochrome c] = S-(2-sulfodisulfanyl)-L-cysteinyl-[SoxY protein] + 2 Fe(II)-[cytochrome c] + 2 H(+)</text>
        <dbReference type="Rhea" id="RHEA:51224"/>
        <dbReference type="Rhea" id="RHEA-COMP:10350"/>
        <dbReference type="Rhea" id="RHEA-COMP:14399"/>
        <dbReference type="Rhea" id="RHEA-COMP:14689"/>
        <dbReference type="Rhea" id="RHEA-COMP:14690"/>
        <dbReference type="ChEBI" id="CHEBI:15378"/>
        <dbReference type="ChEBI" id="CHEBI:29033"/>
        <dbReference type="ChEBI" id="CHEBI:29034"/>
        <dbReference type="ChEBI" id="CHEBI:33542"/>
        <dbReference type="ChEBI" id="CHEBI:61963"/>
        <dbReference type="ChEBI" id="CHEBI:140664"/>
        <dbReference type="EC" id="2.8.5.2"/>
    </reaction>
</comment>
<evidence type="ECO:0000256" key="17">
    <source>
        <dbReference type="PIRSR" id="PIRSR038455-3"/>
    </source>
</evidence>
<gene>
    <name evidence="20" type="ORF">SAMN05428953_106250</name>
</gene>
<evidence type="ECO:0000256" key="4">
    <source>
        <dbReference type="ARBA" id="ARBA00022617"/>
    </source>
</evidence>
<evidence type="ECO:0000256" key="10">
    <source>
        <dbReference type="ARBA" id="ARBA00023004"/>
    </source>
</evidence>
<evidence type="ECO:0000256" key="13">
    <source>
        <dbReference type="ARBA" id="ARBA00048423"/>
    </source>
</evidence>
<evidence type="ECO:0000256" key="14">
    <source>
        <dbReference type="PIRNR" id="PIRNR038455"/>
    </source>
</evidence>
<dbReference type="GO" id="GO:0046872">
    <property type="term" value="F:metal ion binding"/>
    <property type="evidence" value="ECO:0007669"/>
    <property type="project" value="UniProtKB-KW"/>
</dbReference>
<keyword evidence="3 14" id="KW-0813">Transport</keyword>
<comment type="catalytic activity">
    <reaction evidence="12 14">
        <text>L-cysteinyl-[SoxY protein] + thiosulfate + 2 Fe(III)-[cytochrome c] = S-sulfosulfanyl-L-cysteinyl-[SoxY protein] + 2 Fe(II)-[cytochrome c] + 2 H(+)</text>
        <dbReference type="Rhea" id="RHEA:56720"/>
        <dbReference type="Rhea" id="RHEA-COMP:10350"/>
        <dbReference type="Rhea" id="RHEA-COMP:14328"/>
        <dbReference type="Rhea" id="RHEA-COMP:14399"/>
        <dbReference type="Rhea" id="RHEA-COMP:14691"/>
        <dbReference type="ChEBI" id="CHEBI:15378"/>
        <dbReference type="ChEBI" id="CHEBI:29033"/>
        <dbReference type="ChEBI" id="CHEBI:29034"/>
        <dbReference type="ChEBI" id="CHEBI:29950"/>
        <dbReference type="ChEBI" id="CHEBI:33542"/>
        <dbReference type="ChEBI" id="CHEBI:139321"/>
        <dbReference type="EC" id="2.8.5.2"/>
    </reaction>
</comment>
<evidence type="ECO:0000256" key="8">
    <source>
        <dbReference type="ARBA" id="ARBA00022764"/>
    </source>
</evidence>
<dbReference type="EMBL" id="FNEE01000006">
    <property type="protein sequence ID" value="SDJ47667.1"/>
    <property type="molecule type" value="Genomic_DNA"/>
</dbReference>
<feature type="binding site" description="covalent" evidence="16">
    <location>
        <position position="74"/>
    </location>
    <ligand>
        <name>heme c</name>
        <dbReference type="ChEBI" id="CHEBI:61717"/>
        <label>1</label>
    </ligand>
</feature>
<feature type="active site" description="Cysteine persulfide intermediate" evidence="15">
    <location>
        <position position="220"/>
    </location>
</feature>
<feature type="binding site" description="covalent" evidence="16">
    <location>
        <position position="175"/>
    </location>
    <ligand>
        <name>heme c</name>
        <dbReference type="ChEBI" id="CHEBI:61717"/>
        <label>2</label>
    </ligand>
</feature>
<dbReference type="GO" id="GO:0042597">
    <property type="term" value="C:periplasmic space"/>
    <property type="evidence" value="ECO:0007669"/>
    <property type="project" value="UniProtKB-SubCell"/>
</dbReference>
<dbReference type="GO" id="GO:0070069">
    <property type="term" value="C:cytochrome complex"/>
    <property type="evidence" value="ECO:0007669"/>
    <property type="project" value="InterPro"/>
</dbReference>
<evidence type="ECO:0000256" key="12">
    <source>
        <dbReference type="ARBA" id="ARBA00048077"/>
    </source>
</evidence>